<dbReference type="OrthoDB" id="5194044at2759"/>
<organism evidence="1 2">
    <name type="scientific">Phialocephala subalpina</name>
    <dbReference type="NCBI Taxonomy" id="576137"/>
    <lineage>
        <taxon>Eukaryota</taxon>
        <taxon>Fungi</taxon>
        <taxon>Dikarya</taxon>
        <taxon>Ascomycota</taxon>
        <taxon>Pezizomycotina</taxon>
        <taxon>Leotiomycetes</taxon>
        <taxon>Helotiales</taxon>
        <taxon>Mollisiaceae</taxon>
        <taxon>Phialocephala</taxon>
        <taxon>Phialocephala fortinii species complex</taxon>
    </lineage>
</organism>
<dbReference type="STRING" id="576137.A0A1L7X8D9"/>
<evidence type="ECO:0000313" key="2">
    <source>
        <dbReference type="Proteomes" id="UP000184330"/>
    </source>
</evidence>
<evidence type="ECO:0000313" key="1">
    <source>
        <dbReference type="EMBL" id="CZR61276.1"/>
    </source>
</evidence>
<gene>
    <name evidence="1" type="ORF">PAC_11172</name>
</gene>
<dbReference type="EMBL" id="FJOG01000018">
    <property type="protein sequence ID" value="CZR61276.1"/>
    <property type="molecule type" value="Genomic_DNA"/>
</dbReference>
<keyword evidence="2" id="KW-1185">Reference proteome</keyword>
<reference evidence="1 2" key="1">
    <citation type="submission" date="2016-03" db="EMBL/GenBank/DDBJ databases">
        <authorList>
            <person name="Ploux O."/>
        </authorList>
    </citation>
    <scope>NUCLEOTIDE SEQUENCE [LARGE SCALE GENOMIC DNA]</scope>
    <source>
        <strain evidence="1 2">UAMH 11012</strain>
    </source>
</reference>
<name>A0A1L7X8D9_9HELO</name>
<protein>
    <submittedName>
        <fullName evidence="1">Uncharacterized protein</fullName>
    </submittedName>
</protein>
<dbReference type="Proteomes" id="UP000184330">
    <property type="component" value="Unassembled WGS sequence"/>
</dbReference>
<dbReference type="AlphaFoldDB" id="A0A1L7X8D9"/>
<proteinExistence type="predicted"/>
<accession>A0A1L7X8D9</accession>
<sequence length="294" mass="32064">MCFPCFQDIVLEDDPRTKKKKEVVYWDARAGGWVKVTGTSKVPVSSITTTPRTRLLASIVLGLKAHVFANANQVLNMPTTVPEQNFQPQTRDTTNGPNVHTYIPRADGSIMIGGIAYIPLATANGPAAVPAPATATIPVTAAAAAVPLPTPPIPMAAPPVYPPQQPMFYPQQPYVAPPQPAYQPQYQMPYQAPYGIQPQPYVGGYPAFNIGQAGYGQTGGEVLAGQMALAQESDINKKQEMKPADDDPFRMYWCRELDGTWTQRNRLTIDSGDIGDCRWYSMDGQFYAVRLSDG</sequence>